<evidence type="ECO:0000313" key="6">
    <source>
        <dbReference type="EMBL" id="AWL08563.1"/>
    </source>
</evidence>
<dbReference type="OrthoDB" id="9813261at2"/>
<keyword evidence="3" id="KW-0961">Cell wall biogenesis/degradation</keyword>
<sequence length="572" mass="64479">MMRIGIFFGGPAREREISFAGGKTAMAHINKALFQPVPVFVDSLGNFILINEELIHASSIRDFFPPKRFQDDIFLVYIESLKDLTEQEYQQIISEIGQIIQPHEFPQYFDFVFLAMHGPAAEDGSIQGLLEWFGIPYSGPGLLGSSIGIDKAKQNDWLKKSVGLDKKYFVLQREDYEKYGRETLFEQVKKEIGIPFVAKAPHQGSSIGLAFVKKDSLEDFDKAIKKCLFIQEIYREDWLNFTEDDKLVLLQKMVNLDEGIGFPVRFNHQNYQHPADLLATLQEYFKLSVTKASIHSIHSEDAILLESFVNGNEFSCGVIQSPKGDTVALPPTEIVIDESVEVFDFNAKYKSKATRKRIPMDASLADLQKIQKMVCQAFDDLGFGVCTRIDGFLSEGGVVVLHDPNTIPGMSPSSLIFKQMAEIGLTITDSITYFIRQSLRERMRTGKNYHAIRKQLEALDTSIKEELLAQSQQEKVLLEIRGNNTNELEESFEAVKKQAHALSATGKQAFIVQTPMLLEEGEILITVNTAQWNKDSAAEMLESISKGVHPLIAQTHQLAQEITEFYTNIKTA</sequence>
<dbReference type="InterPro" id="IPR011127">
    <property type="entry name" value="Dala_Dala_lig_N"/>
</dbReference>
<dbReference type="Pfam" id="PF01820">
    <property type="entry name" value="Dala_Dala_lig_N"/>
    <property type="match status" value="1"/>
</dbReference>
<dbReference type="GO" id="GO:0008716">
    <property type="term" value="F:D-alanine-D-alanine ligase activity"/>
    <property type="evidence" value="ECO:0007669"/>
    <property type="project" value="UniProtKB-EC"/>
</dbReference>
<keyword evidence="4" id="KW-0547">Nucleotide-binding</keyword>
<dbReference type="Gene3D" id="3.30.1490.20">
    <property type="entry name" value="ATP-grasp fold, A domain"/>
    <property type="match status" value="1"/>
</dbReference>
<protein>
    <submittedName>
        <fullName evidence="6">D-alanine--D-alanine ligase</fullName>
        <ecNumber evidence="6">6.3.2.4</ecNumber>
    </submittedName>
</protein>
<dbReference type="Gene3D" id="3.30.470.20">
    <property type="entry name" value="ATP-grasp fold, B domain"/>
    <property type="match status" value="1"/>
</dbReference>
<proteinExistence type="inferred from homology"/>
<evidence type="ECO:0000256" key="4">
    <source>
        <dbReference type="PROSITE-ProRule" id="PRU00409"/>
    </source>
</evidence>
<name>A0A2S2DT41_9BACT</name>
<keyword evidence="7" id="KW-1185">Reference proteome</keyword>
<dbReference type="PROSITE" id="PS50975">
    <property type="entry name" value="ATP_GRASP"/>
    <property type="match status" value="1"/>
</dbReference>
<dbReference type="SUPFAM" id="SSF56059">
    <property type="entry name" value="Glutathione synthetase ATP-binding domain-like"/>
    <property type="match status" value="1"/>
</dbReference>
<dbReference type="Gene3D" id="3.40.50.20">
    <property type="match status" value="1"/>
</dbReference>
<dbReference type="InterPro" id="IPR016185">
    <property type="entry name" value="PreATP-grasp_dom_sf"/>
</dbReference>
<dbReference type="Pfam" id="PF07478">
    <property type="entry name" value="Dala_Dala_lig_C"/>
    <property type="match status" value="2"/>
</dbReference>
<evidence type="ECO:0000259" key="5">
    <source>
        <dbReference type="PROSITE" id="PS50975"/>
    </source>
</evidence>
<gene>
    <name evidence="6" type="ORF">HME7025_00691</name>
</gene>
<dbReference type="KEGG" id="psez:HME7025_00691"/>
<dbReference type="PANTHER" id="PTHR23132">
    <property type="entry name" value="D-ALANINE--D-ALANINE LIGASE"/>
    <property type="match status" value="1"/>
</dbReference>
<evidence type="ECO:0000256" key="2">
    <source>
        <dbReference type="ARBA" id="ARBA00022598"/>
    </source>
</evidence>
<evidence type="ECO:0000256" key="3">
    <source>
        <dbReference type="ARBA" id="ARBA00023316"/>
    </source>
</evidence>
<organism evidence="6 7">
    <name type="scientific">Aquirufa nivalisilvae</name>
    <dbReference type="NCBI Taxonomy" id="2516557"/>
    <lineage>
        <taxon>Bacteria</taxon>
        <taxon>Pseudomonadati</taxon>
        <taxon>Bacteroidota</taxon>
        <taxon>Cytophagia</taxon>
        <taxon>Cytophagales</taxon>
        <taxon>Flectobacillaceae</taxon>
        <taxon>Aquirufa</taxon>
    </lineage>
</organism>
<dbReference type="RefSeq" id="WP_109322309.1">
    <property type="nucleotide sequence ID" value="NZ_CP029346.1"/>
</dbReference>
<comment type="similarity">
    <text evidence="1">Belongs to the D-alanine--D-alanine ligase family.</text>
</comment>
<keyword evidence="4" id="KW-0067">ATP-binding</keyword>
<evidence type="ECO:0000313" key="7">
    <source>
        <dbReference type="Proteomes" id="UP000245468"/>
    </source>
</evidence>
<reference evidence="7" key="1">
    <citation type="submission" date="2018-05" db="EMBL/GenBank/DDBJ databases">
        <title>Pseudarcicella sp. HME7025 Genome sequencing and assembly.</title>
        <authorList>
            <person name="Kim H."/>
            <person name="Kang H."/>
            <person name="Joh K."/>
        </authorList>
    </citation>
    <scope>NUCLEOTIDE SEQUENCE [LARGE SCALE GENOMIC DNA]</scope>
    <source>
        <strain evidence="7">HME7025</strain>
    </source>
</reference>
<accession>A0A2S2DT41</accession>
<dbReference type="GO" id="GO:0005524">
    <property type="term" value="F:ATP binding"/>
    <property type="evidence" value="ECO:0007669"/>
    <property type="project" value="UniProtKB-UniRule"/>
</dbReference>
<dbReference type="PANTHER" id="PTHR23132:SF23">
    <property type="entry name" value="D-ALANINE--D-ALANINE LIGASE B"/>
    <property type="match status" value="1"/>
</dbReference>
<evidence type="ECO:0000256" key="1">
    <source>
        <dbReference type="ARBA" id="ARBA00010871"/>
    </source>
</evidence>
<feature type="domain" description="ATP-grasp" evidence="5">
    <location>
        <begin position="231"/>
        <end position="436"/>
    </location>
</feature>
<dbReference type="EMBL" id="CP029346">
    <property type="protein sequence ID" value="AWL08563.1"/>
    <property type="molecule type" value="Genomic_DNA"/>
</dbReference>
<dbReference type="SUPFAM" id="SSF52440">
    <property type="entry name" value="PreATP-grasp domain"/>
    <property type="match status" value="1"/>
</dbReference>
<dbReference type="AlphaFoldDB" id="A0A2S2DT41"/>
<dbReference type="EC" id="6.3.2.4" evidence="6"/>
<dbReference type="Proteomes" id="UP000245468">
    <property type="component" value="Chromosome"/>
</dbReference>
<keyword evidence="2 6" id="KW-0436">Ligase</keyword>
<dbReference type="GO" id="GO:0071555">
    <property type="term" value="P:cell wall organization"/>
    <property type="evidence" value="ECO:0007669"/>
    <property type="project" value="UniProtKB-KW"/>
</dbReference>
<dbReference type="InterPro" id="IPR011761">
    <property type="entry name" value="ATP-grasp"/>
</dbReference>
<dbReference type="InterPro" id="IPR013815">
    <property type="entry name" value="ATP_grasp_subdomain_1"/>
</dbReference>
<dbReference type="GO" id="GO:0046872">
    <property type="term" value="F:metal ion binding"/>
    <property type="evidence" value="ECO:0007669"/>
    <property type="project" value="InterPro"/>
</dbReference>
<dbReference type="InterPro" id="IPR011095">
    <property type="entry name" value="Dala_Dala_lig_C"/>
</dbReference>